<evidence type="ECO:0000256" key="2">
    <source>
        <dbReference type="RuleBase" id="RU003800"/>
    </source>
</evidence>
<keyword evidence="1" id="KW-0460">Magnesium</keyword>
<sequence length="708" mass="80699">MPDTAASTPQAPLLHNRELSWLTFNARVLQEAQTPTVPLLERLKFLAIFSSNLDEYFKVRVATLRRLRNLKKKTRAKLGNDDPSQQLEQILTEVKRQQEAFGETFREQLLPELRQRGIHLIADRDLTDSQREWVQQYFRQRVQDLLSPIVLDDNLHHLFLKDQTVYLTVLLTDPVKAKKHEDDERVLVLELPTKRHGGRFVQLPPDEDGQHYVMFLDDVIRCCAAELFPKYKSVEVHSIKMSRDAELDIQEEVSGNLLAKIKSSLQKRETGYPARLLFDPTMPKAVLRAVMQKTGIGQDELVEGSRYHNFRDFFGFPSFGLKELEYEPQPALPHPTLPRTKADSLLAAIGQRDHLIHYPYQSFDYVTRLIKEAGKDPLVTDIHITLYRVGSKSEVAKALLKAAKHGKHVTVVVELKARFDEESNIRWAEKLEEAGATVIYGVPELKVHAKLLLVTRREGADEAVRRYAYLSTGNFNESTAGVYADHGLFTADERLTGEMARIFRFFQDGKQPEPFEHLLVAPFELRQRLTALVDAEIDNAVNGREAYILLKLNALQDDGMIHKLYEASRAGVRVELLIRGISCLVPGVVGQSDTISQRGIVDRYLEHARVYVFANGGEEKVYIASADWMARNLDRRVEVAFPLYDDAVRAEVRLLLDLQRQDNVKSRDWQNHLLTGAEGDAAVHAQAATYDYLQKQSKKRPRSSKAAG</sequence>
<dbReference type="SUPFAM" id="SSF140356">
    <property type="entry name" value="PPK N-terminal domain-like"/>
    <property type="match status" value="1"/>
</dbReference>
<dbReference type="Pfam" id="PF17941">
    <property type="entry name" value="PP_kinase_C_1"/>
    <property type="match status" value="1"/>
</dbReference>
<dbReference type="Proteomes" id="UP000326380">
    <property type="component" value="Unassembled WGS sequence"/>
</dbReference>
<dbReference type="HAMAP" id="MF_00347">
    <property type="entry name" value="Polyphosphate_kinase"/>
    <property type="match status" value="1"/>
</dbReference>
<comment type="PTM">
    <text evidence="1 2">An intermediate of this reaction is the autophosphorylated ppk in which a phosphate is covalently linked to a histidine residue through a N-P bond.</text>
</comment>
<dbReference type="GO" id="GO:0005524">
    <property type="term" value="F:ATP binding"/>
    <property type="evidence" value="ECO:0007669"/>
    <property type="project" value="UniProtKB-KW"/>
</dbReference>
<keyword evidence="1" id="KW-0067">ATP-binding</keyword>
<name>A0A7L5A292_9BACT</name>
<evidence type="ECO:0000259" key="5">
    <source>
        <dbReference type="Pfam" id="PF13090"/>
    </source>
</evidence>
<dbReference type="SUPFAM" id="SSF56024">
    <property type="entry name" value="Phospholipase D/nuclease"/>
    <property type="match status" value="2"/>
</dbReference>
<feature type="active site" description="Phosphohistidine intermediate" evidence="1">
    <location>
        <position position="448"/>
    </location>
</feature>
<comment type="similarity">
    <text evidence="1 2">Belongs to the polyphosphate kinase 1 (PPK1) family.</text>
</comment>
<feature type="domain" description="Polyphosphate kinase C-terminal" evidence="5">
    <location>
        <begin position="518"/>
        <end position="671"/>
    </location>
</feature>
<dbReference type="PIRSF" id="PIRSF015589">
    <property type="entry name" value="PP_kinase"/>
    <property type="match status" value="1"/>
</dbReference>
<feature type="domain" description="Polyphosphate kinase N-terminal" evidence="4">
    <location>
        <begin position="15"/>
        <end position="120"/>
    </location>
</feature>
<gene>
    <name evidence="7" type="primary">ppk1</name>
    <name evidence="1" type="synonym">ppk</name>
    <name evidence="7" type="ORF">F0P96_10740</name>
</gene>
<dbReference type="PANTHER" id="PTHR30218">
    <property type="entry name" value="POLYPHOSPHATE KINASE"/>
    <property type="match status" value="1"/>
</dbReference>
<comment type="function">
    <text evidence="1 2">Catalyzes the reversible transfer of the terminal phosphate of ATP to form a long-chain polyphosphate (polyP).</text>
</comment>
<feature type="binding site" evidence="1">
    <location>
        <position position="607"/>
    </location>
    <ligand>
        <name>ATP</name>
        <dbReference type="ChEBI" id="CHEBI:30616"/>
    </ligand>
</feature>
<feature type="binding site" evidence="1">
    <location>
        <position position="388"/>
    </location>
    <ligand>
        <name>Mg(2+)</name>
        <dbReference type="ChEBI" id="CHEBI:18420"/>
    </ligand>
</feature>
<keyword evidence="1 2" id="KW-0808">Transferase</keyword>
<dbReference type="Gene3D" id="1.20.58.310">
    <property type="entry name" value="Polyphosphate kinase N-terminal domain"/>
    <property type="match status" value="1"/>
</dbReference>
<dbReference type="GO" id="GO:0046872">
    <property type="term" value="F:metal ion binding"/>
    <property type="evidence" value="ECO:0007669"/>
    <property type="project" value="UniProtKB-KW"/>
</dbReference>
<dbReference type="GO" id="GO:0008976">
    <property type="term" value="F:polyphosphate kinase activity"/>
    <property type="evidence" value="ECO:0007669"/>
    <property type="project" value="UniProtKB-UniRule"/>
</dbReference>
<dbReference type="InterPro" id="IPR041108">
    <property type="entry name" value="PP_kinase_C_1"/>
</dbReference>
<dbReference type="Pfam" id="PF13089">
    <property type="entry name" value="PP_kinase_N"/>
    <property type="match status" value="1"/>
</dbReference>
<evidence type="ECO:0000313" key="7">
    <source>
        <dbReference type="EMBL" id="KAA9333437.1"/>
    </source>
</evidence>
<evidence type="ECO:0000259" key="3">
    <source>
        <dbReference type="Pfam" id="PF02503"/>
    </source>
</evidence>
<feature type="binding site" evidence="1">
    <location>
        <position position="52"/>
    </location>
    <ligand>
        <name>ATP</name>
        <dbReference type="ChEBI" id="CHEBI:30616"/>
    </ligand>
</feature>
<keyword evidence="1" id="KW-0547">Nucleotide-binding</keyword>
<evidence type="ECO:0000313" key="8">
    <source>
        <dbReference type="Proteomes" id="UP000326380"/>
    </source>
</evidence>
<dbReference type="Pfam" id="PF02503">
    <property type="entry name" value="PP_kinase"/>
    <property type="match status" value="1"/>
</dbReference>
<organism evidence="7 8">
    <name type="scientific">Hymenobacter busanensis</name>
    <dbReference type="NCBI Taxonomy" id="2607656"/>
    <lineage>
        <taxon>Bacteria</taxon>
        <taxon>Pseudomonadati</taxon>
        <taxon>Bacteroidota</taxon>
        <taxon>Cytophagia</taxon>
        <taxon>Cytophagales</taxon>
        <taxon>Hymenobacteraceae</taxon>
        <taxon>Hymenobacter</taxon>
    </lineage>
</organism>
<keyword evidence="8" id="KW-1185">Reference proteome</keyword>
<dbReference type="PANTHER" id="PTHR30218:SF0">
    <property type="entry name" value="POLYPHOSPHATE KINASE"/>
    <property type="match status" value="1"/>
</dbReference>
<keyword evidence="1 7" id="KW-0418">Kinase</keyword>
<dbReference type="Gene3D" id="3.30.870.10">
    <property type="entry name" value="Endonuclease Chain A"/>
    <property type="match status" value="2"/>
</dbReference>
<feature type="binding site" evidence="1">
    <location>
        <position position="483"/>
    </location>
    <ligand>
        <name>ATP</name>
        <dbReference type="ChEBI" id="CHEBI:30616"/>
    </ligand>
</feature>
<dbReference type="Gene3D" id="3.30.1840.10">
    <property type="entry name" value="Polyphosphate kinase middle domain"/>
    <property type="match status" value="1"/>
</dbReference>
<dbReference type="CDD" id="cd09167">
    <property type="entry name" value="PLDc_EcPPK1_C2_like"/>
    <property type="match status" value="1"/>
</dbReference>
<accession>A0A7L5A292</accession>
<dbReference type="SUPFAM" id="SSF143724">
    <property type="entry name" value="PHP14-like"/>
    <property type="match status" value="1"/>
</dbReference>
<dbReference type="InterPro" id="IPR024953">
    <property type="entry name" value="PP_kinase_middle"/>
</dbReference>
<dbReference type="AlphaFoldDB" id="A0A7L5A292"/>
<keyword evidence="1" id="KW-0479">Metal-binding</keyword>
<comment type="catalytic activity">
    <reaction evidence="1 2">
        <text>[phosphate](n) + ATP = [phosphate](n+1) + ADP</text>
        <dbReference type="Rhea" id="RHEA:19573"/>
        <dbReference type="Rhea" id="RHEA-COMP:9859"/>
        <dbReference type="Rhea" id="RHEA-COMP:14280"/>
        <dbReference type="ChEBI" id="CHEBI:16838"/>
        <dbReference type="ChEBI" id="CHEBI:30616"/>
        <dbReference type="ChEBI" id="CHEBI:456216"/>
        <dbReference type="EC" id="2.7.4.1"/>
    </reaction>
</comment>
<dbReference type="EC" id="2.7.4.1" evidence="1 2"/>
<dbReference type="GO" id="GO:0009358">
    <property type="term" value="C:polyphosphate kinase complex"/>
    <property type="evidence" value="ECO:0007669"/>
    <property type="project" value="InterPro"/>
</dbReference>
<dbReference type="InterPro" id="IPR036830">
    <property type="entry name" value="PP_kinase_middle_dom_sf"/>
</dbReference>
<dbReference type="CDD" id="cd09164">
    <property type="entry name" value="PLDc_EcPPK1_C1_like"/>
    <property type="match status" value="1"/>
</dbReference>
<dbReference type="NCBIfam" id="TIGR03705">
    <property type="entry name" value="poly_P_kin"/>
    <property type="match status" value="1"/>
</dbReference>
<dbReference type="Pfam" id="PF13090">
    <property type="entry name" value="PP_kinase_C"/>
    <property type="match status" value="1"/>
</dbReference>
<keyword evidence="1 2" id="KW-0597">Phosphoprotein</keyword>
<feature type="domain" description="Polyphosphate kinase middle" evidence="3">
    <location>
        <begin position="130"/>
        <end position="316"/>
    </location>
</feature>
<comment type="cofactor">
    <cofactor evidence="1">
        <name>Mg(2+)</name>
        <dbReference type="ChEBI" id="CHEBI:18420"/>
    </cofactor>
</comment>
<evidence type="ECO:0000259" key="6">
    <source>
        <dbReference type="Pfam" id="PF17941"/>
    </source>
</evidence>
<feature type="binding site" evidence="1">
    <location>
        <position position="418"/>
    </location>
    <ligand>
        <name>Mg(2+)</name>
        <dbReference type="ChEBI" id="CHEBI:18420"/>
    </ligand>
</feature>
<dbReference type="GO" id="GO:0006799">
    <property type="term" value="P:polyphosphate biosynthetic process"/>
    <property type="evidence" value="ECO:0007669"/>
    <property type="project" value="UniProtKB-UniRule"/>
</dbReference>
<proteinExistence type="inferred from homology"/>
<dbReference type="InterPro" id="IPR003414">
    <property type="entry name" value="PP_kinase"/>
</dbReference>
<dbReference type="InterPro" id="IPR025200">
    <property type="entry name" value="PPK_C_dom2"/>
</dbReference>
<evidence type="ECO:0000256" key="1">
    <source>
        <dbReference type="HAMAP-Rule" id="MF_00347"/>
    </source>
</evidence>
<dbReference type="NCBIfam" id="NF003917">
    <property type="entry name" value="PRK05443.1-1"/>
    <property type="match status" value="1"/>
</dbReference>
<dbReference type="InterPro" id="IPR036832">
    <property type="entry name" value="PPK_N_dom_sf"/>
</dbReference>
<reference evidence="7 8" key="1">
    <citation type="submission" date="2019-09" db="EMBL/GenBank/DDBJ databases">
        <title>Genome sequence of Hymenobacter sp. M3.</title>
        <authorList>
            <person name="Srinivasan S."/>
        </authorList>
    </citation>
    <scope>NUCLEOTIDE SEQUENCE [LARGE SCALE GENOMIC DNA]</scope>
    <source>
        <strain evidence="7 8">M3</strain>
    </source>
</reference>
<protein>
    <recommendedName>
        <fullName evidence="1 2">Polyphosphate kinase</fullName>
        <ecNumber evidence="1 2">2.7.4.1</ecNumber>
    </recommendedName>
    <alternativeName>
        <fullName evidence="1">ATP-polyphosphate phosphotransferase</fullName>
    </alternativeName>
    <alternativeName>
        <fullName evidence="1">Polyphosphoric acid kinase</fullName>
    </alternativeName>
</protein>
<feature type="binding site" evidence="1">
    <location>
        <position position="579"/>
    </location>
    <ligand>
        <name>ATP</name>
        <dbReference type="ChEBI" id="CHEBI:30616"/>
    </ligand>
</feature>
<feature type="domain" description="Polyphosphate kinase C-terminal" evidence="6">
    <location>
        <begin position="345"/>
        <end position="510"/>
    </location>
</feature>
<dbReference type="EMBL" id="VTWU01000003">
    <property type="protein sequence ID" value="KAA9333437.1"/>
    <property type="molecule type" value="Genomic_DNA"/>
</dbReference>
<evidence type="ECO:0000259" key="4">
    <source>
        <dbReference type="Pfam" id="PF13089"/>
    </source>
</evidence>
<dbReference type="RefSeq" id="WP_151078858.1">
    <property type="nucleotide sequence ID" value="NZ_VTWU01000003.1"/>
</dbReference>
<comment type="caution">
    <text evidence="7">The sequence shown here is derived from an EMBL/GenBank/DDBJ whole genome shotgun (WGS) entry which is preliminary data.</text>
</comment>
<dbReference type="InterPro" id="IPR025198">
    <property type="entry name" value="PPK_N_dom"/>
</dbReference>